<dbReference type="EMBL" id="CM034412">
    <property type="protein sequence ID" value="KAJ0170824.1"/>
    <property type="molecule type" value="Genomic_DNA"/>
</dbReference>
<proteinExistence type="predicted"/>
<accession>A0ACC1CGX4</accession>
<evidence type="ECO:0000313" key="2">
    <source>
        <dbReference type="Proteomes" id="UP000824533"/>
    </source>
</evidence>
<name>A0ACC1CGX4_9NEOP</name>
<organism evidence="1 2">
    <name type="scientific">Dendrolimus kikuchii</name>
    <dbReference type="NCBI Taxonomy" id="765133"/>
    <lineage>
        <taxon>Eukaryota</taxon>
        <taxon>Metazoa</taxon>
        <taxon>Ecdysozoa</taxon>
        <taxon>Arthropoda</taxon>
        <taxon>Hexapoda</taxon>
        <taxon>Insecta</taxon>
        <taxon>Pterygota</taxon>
        <taxon>Neoptera</taxon>
        <taxon>Endopterygota</taxon>
        <taxon>Lepidoptera</taxon>
        <taxon>Glossata</taxon>
        <taxon>Ditrysia</taxon>
        <taxon>Bombycoidea</taxon>
        <taxon>Lasiocampidae</taxon>
        <taxon>Dendrolimus</taxon>
    </lineage>
</organism>
<dbReference type="Proteomes" id="UP000824533">
    <property type="component" value="Linkage Group LG26"/>
</dbReference>
<comment type="caution">
    <text evidence="1">The sequence shown here is derived from an EMBL/GenBank/DDBJ whole genome shotgun (WGS) entry which is preliminary data.</text>
</comment>
<reference evidence="1 2" key="1">
    <citation type="journal article" date="2021" name="Front. Genet.">
        <title>Chromosome-Level Genome Assembly Reveals Significant Gene Expansion in the Toll and IMD Signaling Pathways of Dendrolimus kikuchii.</title>
        <authorList>
            <person name="Zhou J."/>
            <person name="Wu P."/>
            <person name="Xiong Z."/>
            <person name="Liu N."/>
            <person name="Zhao N."/>
            <person name="Ji M."/>
            <person name="Qiu Y."/>
            <person name="Yang B."/>
        </authorList>
    </citation>
    <scope>NUCLEOTIDE SEQUENCE [LARGE SCALE GENOMIC DNA]</scope>
    <source>
        <strain evidence="1">Ann1</strain>
    </source>
</reference>
<protein>
    <submittedName>
        <fullName evidence="1">Uncharacterized protein</fullName>
    </submittedName>
</protein>
<sequence length="707" mass="84243">METCVCVSQYFVNKQNVRSFGNILKCNILKNEPNFFKHLFGADFIIEELTEDLIRVLTKIKSNLRNKCKNDFREYFPKNEFSKKLLPVEKDFIVNNCIKGLLDVIPKNYFGNNHNIKIFKTMVHKIIYSMKRQHFVLKVFVDKWDMSISPWNSLIYHDNAKNILCTILLWIFRNVLSAMICLNFYVTTCKLDYDEHKLFYFWKNEWHSFYDRNISDMMFMRIIKRSKTYGFGKKAKRKFLNEKQNLKCVKKDVPKLHLVLKPNNEYRPIVRYKSKTLNTSEKYKMKEKLYFLKTLTGKPVTRIESDFFTVYHKWLKFDKPKLYFIKTDLSNAFGSIIKEKLINILNEKHLMYQKTEKNVHLKKKFVQQYKDIIEELRKPLLVRAGSTVFEWEEGLVQGYKYSPALSDLYYTYLDNIYFSEQLKQSVNSIKFFMRVVDDYLYITDSLDDAYMFLNNLSNYRNVNYEKTVVNFPHESIKFNEDLTFLGYNYNTTSLEVGRANNIYMGQMCYKIAFTSAVGDVTKFLENRIGKSAIQINSHIFNLHYNKEETVWRYIFITFCLSANKFCTILAVLCNEGEMSNFLLTYKKKVTVKMSNAIIESLSRNKPNDYWFVYCINHFRYLSWKALLLCAQKTPKCNGLIPLINIELAKTNCIFGKFREHGSRIASDGENYRQAIKEICRRTDLRVIMRNFEIFPHGFECYNHKKLK</sequence>
<keyword evidence="2" id="KW-1185">Reference proteome</keyword>
<gene>
    <name evidence="1" type="ORF">K1T71_013596</name>
</gene>
<evidence type="ECO:0000313" key="1">
    <source>
        <dbReference type="EMBL" id="KAJ0170824.1"/>
    </source>
</evidence>